<evidence type="ECO:0000313" key="2">
    <source>
        <dbReference type="Proteomes" id="UP001158576"/>
    </source>
</evidence>
<evidence type="ECO:0000313" key="1">
    <source>
        <dbReference type="EMBL" id="CAG5077724.1"/>
    </source>
</evidence>
<name>A0ABN7RN01_OIKDI</name>
<sequence length="189" mass="21861">MKIHFAVFELLKNQALERCSENYVSLVKGYAETIQELFPTFELPIQKVANRGRRELSVELTPESLRGEYDYETFTEMVTKDMARINKGKKDMEIALEVFRRRRRPYGSGVEEDSLLPNFQCVDFKRLKGVPHLDFFCEICAELPYGSTIESCRHDFGEHCFISNIEKSLLSSNYHGPLVYKSEDSAQSP</sequence>
<gene>
    <name evidence="1" type="ORF">OKIOD_LOCUS355</name>
</gene>
<reference evidence="1 2" key="1">
    <citation type="submission" date="2021-04" db="EMBL/GenBank/DDBJ databases">
        <authorList>
            <person name="Bliznina A."/>
        </authorList>
    </citation>
    <scope>NUCLEOTIDE SEQUENCE [LARGE SCALE GENOMIC DNA]</scope>
</reference>
<dbReference type="Proteomes" id="UP001158576">
    <property type="component" value="Chromosome PAR"/>
</dbReference>
<dbReference type="EMBL" id="OU015568">
    <property type="protein sequence ID" value="CAG5077724.1"/>
    <property type="molecule type" value="Genomic_DNA"/>
</dbReference>
<keyword evidence="2" id="KW-1185">Reference proteome</keyword>
<accession>A0ABN7RN01</accession>
<proteinExistence type="predicted"/>
<protein>
    <submittedName>
        <fullName evidence="1">Oidioi.mRNA.OKI2018_I69.PAR.g8797.t1.cds</fullName>
    </submittedName>
</protein>
<organism evidence="1 2">
    <name type="scientific">Oikopleura dioica</name>
    <name type="common">Tunicate</name>
    <dbReference type="NCBI Taxonomy" id="34765"/>
    <lineage>
        <taxon>Eukaryota</taxon>
        <taxon>Metazoa</taxon>
        <taxon>Chordata</taxon>
        <taxon>Tunicata</taxon>
        <taxon>Appendicularia</taxon>
        <taxon>Copelata</taxon>
        <taxon>Oikopleuridae</taxon>
        <taxon>Oikopleura</taxon>
    </lineage>
</organism>